<dbReference type="EMBL" id="VSSQ01012410">
    <property type="protein sequence ID" value="MPM49176.1"/>
    <property type="molecule type" value="Genomic_DNA"/>
</dbReference>
<name>A0A645A8C7_9ZZZZ</name>
<sequence>MGACFEHRGLVDEHQPLLRQSSEKLADHGCNFGVADHLGVRISREELFERCRMVRLHVLDDHIVERTSAQHIGHILKKDLAHGLVDRVKQDGTLIHQQIGIVGNPAGHRIDSLKHGKPAVVCADPKEVIRHFSCAMHIHSPDYYCRYVTACRPFDGR</sequence>
<protein>
    <submittedName>
        <fullName evidence="1">Uncharacterized protein</fullName>
    </submittedName>
</protein>
<organism evidence="1">
    <name type="scientific">bioreactor metagenome</name>
    <dbReference type="NCBI Taxonomy" id="1076179"/>
    <lineage>
        <taxon>unclassified sequences</taxon>
        <taxon>metagenomes</taxon>
        <taxon>ecological metagenomes</taxon>
    </lineage>
</organism>
<comment type="caution">
    <text evidence="1">The sequence shown here is derived from an EMBL/GenBank/DDBJ whole genome shotgun (WGS) entry which is preliminary data.</text>
</comment>
<proteinExistence type="predicted"/>
<evidence type="ECO:0000313" key="1">
    <source>
        <dbReference type="EMBL" id="MPM49176.1"/>
    </source>
</evidence>
<gene>
    <name evidence="1" type="ORF">SDC9_95904</name>
</gene>
<reference evidence="1" key="1">
    <citation type="submission" date="2019-08" db="EMBL/GenBank/DDBJ databases">
        <authorList>
            <person name="Kucharzyk K."/>
            <person name="Murdoch R.W."/>
            <person name="Higgins S."/>
            <person name="Loffler F."/>
        </authorList>
    </citation>
    <scope>NUCLEOTIDE SEQUENCE</scope>
</reference>
<accession>A0A645A8C7</accession>
<dbReference type="AlphaFoldDB" id="A0A645A8C7"/>